<accession>A0ABT4AS78</accession>
<evidence type="ECO:0000313" key="4">
    <source>
        <dbReference type="Proteomes" id="UP001207654"/>
    </source>
</evidence>
<feature type="chain" id="PRO_5045996796" description="Lipoprotein" evidence="2">
    <location>
        <begin position="25"/>
        <end position="96"/>
    </location>
</feature>
<keyword evidence="4" id="KW-1185">Reference proteome</keyword>
<feature type="region of interest" description="Disordered" evidence="1">
    <location>
        <begin position="74"/>
        <end position="96"/>
    </location>
</feature>
<name>A0ABT4AS78_9BACT</name>
<proteinExistence type="predicted"/>
<evidence type="ECO:0008006" key="5">
    <source>
        <dbReference type="Google" id="ProtNLM"/>
    </source>
</evidence>
<reference evidence="3 4" key="1">
    <citation type="submission" date="2022-11" db="EMBL/GenBank/DDBJ databases">
        <title>Minimal conservation of predation-associated metabolite biosynthetic gene clusters underscores biosynthetic potential of Myxococcota including descriptions for ten novel species: Archangium lansinium sp. nov., Myxococcus landrumus sp. nov., Nannocystis bai.</title>
        <authorList>
            <person name="Ahearne A."/>
            <person name="Stevens C."/>
            <person name="Phillips K."/>
        </authorList>
    </citation>
    <scope>NUCLEOTIDE SEQUENCE [LARGE SCALE GENOMIC DNA]</scope>
    <source>
        <strain evidence="3 4">MIWBW</strain>
    </source>
</reference>
<protein>
    <recommendedName>
        <fullName evidence="5">Lipoprotein</fullName>
    </recommendedName>
</protein>
<dbReference type="RefSeq" id="WP_267542231.1">
    <property type="nucleotide sequence ID" value="NZ_JAPNKA010000001.1"/>
</dbReference>
<sequence length="96" mass="9859">MSKLLKSLLVAAAFLTLAPNTASALPPDCEDVCDEWAGCSDTCYYGRITTCGVYGVCGAGRAEPTEVTASVAQDDASSQVCSEEQPSAEQSASAES</sequence>
<evidence type="ECO:0000313" key="3">
    <source>
        <dbReference type="EMBL" id="MCY1083709.1"/>
    </source>
</evidence>
<dbReference type="Proteomes" id="UP001207654">
    <property type="component" value="Unassembled WGS sequence"/>
</dbReference>
<dbReference type="EMBL" id="JAPNKA010000001">
    <property type="protein sequence ID" value="MCY1083709.1"/>
    <property type="molecule type" value="Genomic_DNA"/>
</dbReference>
<organism evidence="3 4">
    <name type="scientific">Archangium lansingense</name>
    <dbReference type="NCBI Taxonomy" id="2995310"/>
    <lineage>
        <taxon>Bacteria</taxon>
        <taxon>Pseudomonadati</taxon>
        <taxon>Myxococcota</taxon>
        <taxon>Myxococcia</taxon>
        <taxon>Myxococcales</taxon>
        <taxon>Cystobacterineae</taxon>
        <taxon>Archangiaceae</taxon>
        <taxon>Archangium</taxon>
    </lineage>
</organism>
<evidence type="ECO:0000256" key="1">
    <source>
        <dbReference type="SAM" id="MobiDB-lite"/>
    </source>
</evidence>
<feature type="compositionally biased region" description="Low complexity" evidence="1">
    <location>
        <begin position="82"/>
        <end position="96"/>
    </location>
</feature>
<feature type="signal peptide" evidence="2">
    <location>
        <begin position="1"/>
        <end position="24"/>
    </location>
</feature>
<comment type="caution">
    <text evidence="3">The sequence shown here is derived from an EMBL/GenBank/DDBJ whole genome shotgun (WGS) entry which is preliminary data.</text>
</comment>
<keyword evidence="2" id="KW-0732">Signal</keyword>
<evidence type="ECO:0000256" key="2">
    <source>
        <dbReference type="SAM" id="SignalP"/>
    </source>
</evidence>
<gene>
    <name evidence="3" type="ORF">OV287_55650</name>
</gene>